<sequence>MSKICFFSMISKYTFKYIFLIMMLAKIPNTKISSIISALTPKH</sequence>
<name>A0A1W1H8Z0_9BACT</name>
<accession>A0A1W1H8Z0</accession>
<proteinExistence type="predicted"/>
<dbReference type="AlphaFoldDB" id="A0A1W1H8Z0"/>
<dbReference type="Proteomes" id="UP000191931">
    <property type="component" value="Unassembled WGS sequence"/>
</dbReference>
<protein>
    <submittedName>
        <fullName evidence="1">Uncharacterized protein</fullName>
    </submittedName>
</protein>
<gene>
    <name evidence="1" type="ORF">MTBBW1_1630051</name>
</gene>
<reference evidence="1 2" key="1">
    <citation type="submission" date="2017-03" db="EMBL/GenBank/DDBJ databases">
        <authorList>
            <person name="Afonso C.L."/>
            <person name="Miller P.J."/>
            <person name="Scott M.A."/>
            <person name="Spackman E."/>
            <person name="Goraichik I."/>
            <person name="Dimitrov K.M."/>
            <person name="Suarez D.L."/>
            <person name="Swayne D.E."/>
        </authorList>
    </citation>
    <scope>NUCLEOTIDE SEQUENCE [LARGE SCALE GENOMIC DNA]</scope>
    <source>
        <strain evidence="1">PRJEB14757</strain>
    </source>
</reference>
<dbReference type="EMBL" id="FWEV01000072">
    <property type="protein sequence ID" value="SLM28941.1"/>
    <property type="molecule type" value="Genomic_DNA"/>
</dbReference>
<evidence type="ECO:0000313" key="1">
    <source>
        <dbReference type="EMBL" id="SLM28941.1"/>
    </source>
</evidence>
<organism evidence="1 2">
    <name type="scientific">Desulfamplus magnetovallimortis</name>
    <dbReference type="NCBI Taxonomy" id="1246637"/>
    <lineage>
        <taxon>Bacteria</taxon>
        <taxon>Pseudomonadati</taxon>
        <taxon>Thermodesulfobacteriota</taxon>
        <taxon>Desulfobacteria</taxon>
        <taxon>Desulfobacterales</taxon>
        <taxon>Desulfobacteraceae</taxon>
        <taxon>Desulfamplus</taxon>
    </lineage>
</organism>
<evidence type="ECO:0000313" key="2">
    <source>
        <dbReference type="Proteomes" id="UP000191931"/>
    </source>
</evidence>
<dbReference type="STRING" id="1246637.MTBBW1_1630051"/>
<keyword evidence="2" id="KW-1185">Reference proteome</keyword>